<dbReference type="PANTHER" id="PTHR43963:SF6">
    <property type="entry name" value="CHAIN DEHYDROGENASE FAMILY PROTEIN, PUTATIVE (AFU_ORTHOLOGUE AFUA_3G15350)-RELATED"/>
    <property type="match status" value="1"/>
</dbReference>
<evidence type="ECO:0000256" key="3">
    <source>
        <dbReference type="ARBA" id="ARBA00023002"/>
    </source>
</evidence>
<reference evidence="5 6" key="1">
    <citation type="submission" date="2018-08" db="EMBL/GenBank/DDBJ databases">
        <title>Draft genome of the lignicolous fungus Coniochaeta pulveracea.</title>
        <authorList>
            <person name="Borstlap C.J."/>
            <person name="De Witt R.N."/>
            <person name="Botha A."/>
            <person name="Volschenk H."/>
        </authorList>
    </citation>
    <scope>NUCLEOTIDE SEQUENCE [LARGE SCALE GENOMIC DNA]</scope>
    <source>
        <strain evidence="5 6">CAB683</strain>
    </source>
</reference>
<dbReference type="STRING" id="177199.A0A420YGN5"/>
<dbReference type="SUPFAM" id="SSF51735">
    <property type="entry name" value="NAD(P)-binding Rossmann-fold domains"/>
    <property type="match status" value="1"/>
</dbReference>
<comment type="similarity">
    <text evidence="1 4">Belongs to the short-chain dehydrogenases/reductases (SDR) family.</text>
</comment>
<dbReference type="InterPro" id="IPR036291">
    <property type="entry name" value="NAD(P)-bd_dom_sf"/>
</dbReference>
<dbReference type="PANTHER" id="PTHR43963">
    <property type="entry name" value="CARBONYL REDUCTASE 1-RELATED"/>
    <property type="match status" value="1"/>
</dbReference>
<proteinExistence type="inferred from homology"/>
<evidence type="ECO:0000313" key="6">
    <source>
        <dbReference type="Proteomes" id="UP000275385"/>
    </source>
</evidence>
<name>A0A420YGN5_9PEZI</name>
<dbReference type="GO" id="GO:0016491">
    <property type="term" value="F:oxidoreductase activity"/>
    <property type="evidence" value="ECO:0007669"/>
    <property type="project" value="UniProtKB-KW"/>
</dbReference>
<gene>
    <name evidence="5" type="ORF">DL546_008477</name>
</gene>
<keyword evidence="3" id="KW-0560">Oxidoreductase</keyword>
<protein>
    <recommendedName>
        <fullName evidence="7">Carbonyl reductase</fullName>
    </recommendedName>
</protein>
<keyword evidence="2" id="KW-0521">NADP</keyword>
<evidence type="ECO:0000256" key="4">
    <source>
        <dbReference type="RuleBase" id="RU000363"/>
    </source>
</evidence>
<evidence type="ECO:0000256" key="2">
    <source>
        <dbReference type="ARBA" id="ARBA00022857"/>
    </source>
</evidence>
<comment type="caution">
    <text evidence="5">The sequence shown here is derived from an EMBL/GenBank/DDBJ whole genome shotgun (WGS) entry which is preliminary data.</text>
</comment>
<dbReference type="PRINTS" id="PR00080">
    <property type="entry name" value="SDRFAMILY"/>
</dbReference>
<dbReference type="EMBL" id="QVQW01000011">
    <property type="protein sequence ID" value="RKU47027.1"/>
    <property type="molecule type" value="Genomic_DNA"/>
</dbReference>
<dbReference type="OrthoDB" id="1933717at2759"/>
<dbReference type="Proteomes" id="UP000275385">
    <property type="component" value="Unassembled WGS sequence"/>
</dbReference>
<accession>A0A420YGN5</accession>
<dbReference type="AlphaFoldDB" id="A0A420YGN5"/>
<organism evidence="5 6">
    <name type="scientific">Coniochaeta pulveracea</name>
    <dbReference type="NCBI Taxonomy" id="177199"/>
    <lineage>
        <taxon>Eukaryota</taxon>
        <taxon>Fungi</taxon>
        <taxon>Dikarya</taxon>
        <taxon>Ascomycota</taxon>
        <taxon>Pezizomycotina</taxon>
        <taxon>Sordariomycetes</taxon>
        <taxon>Sordariomycetidae</taxon>
        <taxon>Coniochaetales</taxon>
        <taxon>Coniochaetaceae</taxon>
        <taxon>Coniochaeta</taxon>
    </lineage>
</organism>
<dbReference type="Pfam" id="PF13561">
    <property type="entry name" value="adh_short_C2"/>
    <property type="match status" value="1"/>
</dbReference>
<evidence type="ECO:0008006" key="7">
    <source>
        <dbReference type="Google" id="ProtNLM"/>
    </source>
</evidence>
<keyword evidence="6" id="KW-1185">Reference proteome</keyword>
<dbReference type="Pfam" id="PF00106">
    <property type="entry name" value="adh_short"/>
    <property type="match status" value="1"/>
</dbReference>
<evidence type="ECO:0000256" key="1">
    <source>
        <dbReference type="ARBA" id="ARBA00006484"/>
    </source>
</evidence>
<dbReference type="PRINTS" id="PR00081">
    <property type="entry name" value="GDHRDH"/>
</dbReference>
<sequence>MAYSRVGIVTGANKGIGYAIIRQLALQYPQSPLNAGSLLVYLTARDASRGEAAVKALHEEEQLRKAKALVTDGGPTEIKFRQLDIGDEKSVDAFAEFIKKEHHDKIDFVINNAGVAFDGFNDKVVQDTLKINYYGTLHATEAFLPLLKPTGRIVNVASMAGHLSKYSPAIKQRFLNAQSVEDATQLMQDFASAVSRNHEKQEGWPSAAYAVSKAGVIAFTRAIAAREKKAGSEKLVNACCPGWVVTDMTKGKGHKTPDQGALTPVMLAIQDISGKTGEFWQDEKVIEW</sequence>
<dbReference type="InterPro" id="IPR002347">
    <property type="entry name" value="SDR_fam"/>
</dbReference>
<dbReference type="Gene3D" id="3.40.50.720">
    <property type="entry name" value="NAD(P)-binding Rossmann-like Domain"/>
    <property type="match status" value="1"/>
</dbReference>
<evidence type="ECO:0000313" key="5">
    <source>
        <dbReference type="EMBL" id="RKU47027.1"/>
    </source>
</evidence>